<keyword evidence="4" id="KW-1185">Reference proteome</keyword>
<dbReference type="AlphaFoldDB" id="A0A7W8ZAN1"/>
<feature type="region of interest" description="Disordered" evidence="1">
    <location>
        <begin position="133"/>
        <end position="155"/>
    </location>
</feature>
<dbReference type="EMBL" id="JACHBR010000002">
    <property type="protein sequence ID" value="MBB5630552.1"/>
    <property type="molecule type" value="Genomic_DNA"/>
</dbReference>
<feature type="signal peptide" evidence="2">
    <location>
        <begin position="1"/>
        <end position="27"/>
    </location>
</feature>
<evidence type="ECO:0000256" key="1">
    <source>
        <dbReference type="SAM" id="MobiDB-lite"/>
    </source>
</evidence>
<feature type="region of interest" description="Disordered" evidence="1">
    <location>
        <begin position="225"/>
        <end position="265"/>
    </location>
</feature>
<evidence type="ECO:0000313" key="3">
    <source>
        <dbReference type="EMBL" id="MBB5630552.1"/>
    </source>
</evidence>
<keyword evidence="2" id="KW-0732">Signal</keyword>
<name>A0A7W8ZAN1_9ACTN</name>
<protein>
    <recommendedName>
        <fullName evidence="5">Lytic transglycosylase domain-containing protein</fullName>
    </recommendedName>
</protein>
<dbReference type="InterPro" id="IPR023346">
    <property type="entry name" value="Lysozyme-like_dom_sf"/>
</dbReference>
<feature type="region of interest" description="Disordered" evidence="1">
    <location>
        <begin position="55"/>
        <end position="98"/>
    </location>
</feature>
<gene>
    <name evidence="3" type="ORF">BJ981_006316</name>
</gene>
<evidence type="ECO:0008006" key="5">
    <source>
        <dbReference type="Google" id="ProtNLM"/>
    </source>
</evidence>
<comment type="caution">
    <text evidence="3">The sequence shown here is derived from an EMBL/GenBank/DDBJ whole genome shotgun (WGS) entry which is preliminary data.</text>
</comment>
<reference evidence="3 4" key="1">
    <citation type="submission" date="2020-08" db="EMBL/GenBank/DDBJ databases">
        <title>Sequencing the genomes of 1000 actinobacteria strains.</title>
        <authorList>
            <person name="Klenk H.-P."/>
        </authorList>
    </citation>
    <scope>NUCLEOTIDE SEQUENCE [LARGE SCALE GENOMIC DNA]</scope>
    <source>
        <strain evidence="3 4">DSM 45790</strain>
    </source>
</reference>
<evidence type="ECO:0000256" key="2">
    <source>
        <dbReference type="SAM" id="SignalP"/>
    </source>
</evidence>
<evidence type="ECO:0000313" key="4">
    <source>
        <dbReference type="Proteomes" id="UP000588112"/>
    </source>
</evidence>
<proteinExistence type="predicted"/>
<dbReference type="RefSeq" id="WP_372436908.1">
    <property type="nucleotide sequence ID" value="NZ_BOOS01000019.1"/>
</dbReference>
<organism evidence="3 4">
    <name type="scientific">Sphaerisporangium krabiense</name>
    <dbReference type="NCBI Taxonomy" id="763782"/>
    <lineage>
        <taxon>Bacteria</taxon>
        <taxon>Bacillati</taxon>
        <taxon>Actinomycetota</taxon>
        <taxon>Actinomycetes</taxon>
        <taxon>Streptosporangiales</taxon>
        <taxon>Streptosporangiaceae</taxon>
        <taxon>Sphaerisporangium</taxon>
    </lineage>
</organism>
<dbReference type="SUPFAM" id="SSF53955">
    <property type="entry name" value="Lysozyme-like"/>
    <property type="match status" value="1"/>
</dbReference>
<feature type="chain" id="PRO_5031064522" description="Lytic transglycosylase domain-containing protein" evidence="2">
    <location>
        <begin position="28"/>
        <end position="416"/>
    </location>
</feature>
<accession>A0A7W8ZAN1</accession>
<sequence>MDSKRAIHGAVAALIATVAVNAAMAGAAQATAGVDGPAGTVTETAQAALVPEGTPAVEAGPSIAGPAEAAQPTQPVEAAHSAETAQAVGTAHAGGVAPGARHEAAQQVYTAYAAYAKAYAAYVEQMDKSARETAAVPAERPATGAAHTGAEPPARPVWTRAGAVRLPATTPATTPAKAAGKAAVPGAKATAKTVTAAKATTAGRAAAKGKATRAVRAAKAAKALRPAAKVTTRTTAKAPATAKVGTRTTARTPAAQATTKAAKAPAAPATTKAAVQAPATAKAPATAAWQAPYRVHRRVWTTSARPAVKVWAPQTPKGRNKAIAYRMVTRRAWPVTQFHCLDSLWTRESNWNHRAQNPSSGAYGIPQALPGNKMVGVGHDWRVNPATQIRWGLKYIRGRYGSPCGAWGHFRSHNWY</sequence>
<dbReference type="Proteomes" id="UP000588112">
    <property type="component" value="Unassembled WGS sequence"/>
</dbReference>